<comment type="caution">
    <text evidence="1">The sequence shown here is derived from an EMBL/GenBank/DDBJ whole genome shotgun (WGS) entry which is preliminary data.</text>
</comment>
<accession>A0AAV9JYF7</accession>
<keyword evidence="2" id="KW-1185">Reference proteome</keyword>
<evidence type="ECO:0000313" key="1">
    <source>
        <dbReference type="EMBL" id="KAK4550684.1"/>
    </source>
</evidence>
<evidence type="ECO:0000313" key="2">
    <source>
        <dbReference type="Proteomes" id="UP001324427"/>
    </source>
</evidence>
<name>A0AAV9JYF7_9PEZI</name>
<dbReference type="EMBL" id="JAVFHQ010000001">
    <property type="protein sequence ID" value="KAK4550684.1"/>
    <property type="molecule type" value="Genomic_DNA"/>
</dbReference>
<gene>
    <name evidence="1" type="ORF">LTR36_000263</name>
</gene>
<dbReference type="Proteomes" id="UP001324427">
    <property type="component" value="Unassembled WGS sequence"/>
</dbReference>
<reference evidence="1 2" key="1">
    <citation type="submission" date="2021-11" db="EMBL/GenBank/DDBJ databases">
        <title>Black yeast isolated from Biological Soil Crust.</title>
        <authorList>
            <person name="Kurbessoian T."/>
        </authorList>
    </citation>
    <scope>NUCLEOTIDE SEQUENCE [LARGE SCALE GENOMIC DNA]</scope>
    <source>
        <strain evidence="1 2">CCFEE 5522</strain>
    </source>
</reference>
<sequence length="276" mass="32115">MSAAAPPPTRRWATFDDLSGELRNRIYKLLVARDKVVITSKAVRGMLLTSRFSLAFSSSTGAISTRAEYQDLLEERIIMRPGIIRVNVVDYNFGNFDKYLKYLSKLEREEEDERLWPVDGVLKPYLFQYEDDATSIMSRNLDGPYFAANLIFTKRFDNDQQKLQRWLRQGRALEKQHGHLRVFYKVTRYEASKALSDMLSHLDFQQGGHDFEEDKSGQWLFIYRALQKEFAPRLEGGWMYGEINDGFHSDFPVVDGEEEAALRKMFGVEMVSMTMQ</sequence>
<dbReference type="AlphaFoldDB" id="A0AAV9JYF7"/>
<protein>
    <submittedName>
        <fullName evidence="1">Uncharacterized protein</fullName>
    </submittedName>
</protein>
<proteinExistence type="predicted"/>
<organism evidence="1 2">
    <name type="scientific">Oleoguttula mirabilis</name>
    <dbReference type="NCBI Taxonomy" id="1507867"/>
    <lineage>
        <taxon>Eukaryota</taxon>
        <taxon>Fungi</taxon>
        <taxon>Dikarya</taxon>
        <taxon>Ascomycota</taxon>
        <taxon>Pezizomycotina</taxon>
        <taxon>Dothideomycetes</taxon>
        <taxon>Dothideomycetidae</taxon>
        <taxon>Mycosphaerellales</taxon>
        <taxon>Teratosphaeriaceae</taxon>
        <taxon>Oleoguttula</taxon>
    </lineage>
</organism>